<organism evidence="1 2">
    <name type="scientific">Zygosaccharomyces rouxii</name>
    <dbReference type="NCBI Taxonomy" id="4956"/>
    <lineage>
        <taxon>Eukaryota</taxon>
        <taxon>Fungi</taxon>
        <taxon>Dikarya</taxon>
        <taxon>Ascomycota</taxon>
        <taxon>Saccharomycotina</taxon>
        <taxon>Saccharomycetes</taxon>
        <taxon>Saccharomycetales</taxon>
        <taxon>Saccharomycetaceae</taxon>
        <taxon>Zygosaccharomyces</taxon>
    </lineage>
</organism>
<comment type="caution">
    <text evidence="1">The sequence shown here is derived from an EMBL/GenBank/DDBJ whole genome shotgun (WGS) entry which is preliminary data.</text>
</comment>
<dbReference type="eggNOG" id="ENOG502S645">
    <property type="taxonomic scope" value="Eukaryota"/>
</dbReference>
<proteinExistence type="predicted"/>
<name>A0A1Q3A3L1_ZYGRO</name>
<dbReference type="AlphaFoldDB" id="A0A1Q3A3L1"/>
<protein>
    <submittedName>
        <fullName evidence="1">Uncharacterized protein</fullName>
    </submittedName>
</protein>
<dbReference type="EMBL" id="BDGX01000021">
    <property type="protein sequence ID" value="GAV50296.1"/>
    <property type="molecule type" value="Genomic_DNA"/>
</dbReference>
<sequence length="397" mass="46400">MIRFRFTHMVRYHSTSHFTLPLSTSSLKDSPHSNLLLDKLKDTYLNGKLVVGHENATESLNSTSSLPMTQFPKNKIFVQVAQDDNVGSWRKPFVKWFRLGVYMVKYYKEGVKNTYRLAKDTRPLIKQYKDRLSTELCKSVEFKEIEHRLKKRAGSEPIELLPLNRRQFVEFHRRREARKIPVFFVLALAFEEFTAVICYLWPKVAPHNCLTPGAFAKITRSHVNHELGQISEVPTYKSPYTLPTDQVFAKLKSSFIEQTPRWKLALYQLVDNKVLPRETLLRIHHYLFVDDWLLLQHILHNESTVLAPAELVDCIMLRQLYRSEEDLNAMANDPEGQRVLVWRLLIYWAFRFDKTITCGGESLFAERWGVNNVSILNYSGWENGDLIGTRELPILEL</sequence>
<evidence type="ECO:0000313" key="1">
    <source>
        <dbReference type="EMBL" id="GAV50296.1"/>
    </source>
</evidence>
<gene>
    <name evidence="1" type="ORF">ZYGR_0U01520</name>
</gene>
<dbReference type="Proteomes" id="UP000187013">
    <property type="component" value="Unassembled WGS sequence"/>
</dbReference>
<reference evidence="1 2" key="1">
    <citation type="submission" date="2016-08" db="EMBL/GenBank/DDBJ databases">
        <title>Draft genome sequence of allopolyploid Zygosaccharomyces rouxii.</title>
        <authorList>
            <person name="Watanabe J."/>
            <person name="Uehara K."/>
            <person name="Mogi Y."/>
            <person name="Tsukioka Y."/>
        </authorList>
    </citation>
    <scope>NUCLEOTIDE SEQUENCE [LARGE SCALE GENOMIC DNA]</scope>
    <source>
        <strain evidence="1 2">NBRC 110957</strain>
    </source>
</reference>
<dbReference type="OrthoDB" id="73691at2759"/>
<evidence type="ECO:0000313" key="2">
    <source>
        <dbReference type="Proteomes" id="UP000187013"/>
    </source>
</evidence>
<accession>A0A1Q3A3L1</accession>